<accession>A0ABQ3C0H8</accession>
<dbReference type="EMBL" id="BMXY01000001">
    <property type="protein sequence ID" value="GGZ61338.1"/>
    <property type="molecule type" value="Genomic_DNA"/>
</dbReference>
<organism evidence="3 4">
    <name type="scientific">Cognatilysobacter xinjiangensis</name>
    <dbReference type="NCBI Taxonomy" id="546892"/>
    <lineage>
        <taxon>Bacteria</taxon>
        <taxon>Pseudomonadati</taxon>
        <taxon>Pseudomonadota</taxon>
        <taxon>Gammaproteobacteria</taxon>
        <taxon>Lysobacterales</taxon>
        <taxon>Lysobacteraceae</taxon>
        <taxon>Cognatilysobacter</taxon>
    </lineage>
</organism>
<keyword evidence="4" id="KW-1185">Reference proteome</keyword>
<feature type="transmembrane region" description="Helical" evidence="1">
    <location>
        <begin position="66"/>
        <end position="98"/>
    </location>
</feature>
<evidence type="ECO:0000259" key="2">
    <source>
        <dbReference type="Pfam" id="PF13828"/>
    </source>
</evidence>
<dbReference type="RefSeq" id="WP_189448186.1">
    <property type="nucleotide sequence ID" value="NZ_BMXY01000001.1"/>
</dbReference>
<reference evidence="4" key="1">
    <citation type="journal article" date="2019" name="Int. J. Syst. Evol. Microbiol.">
        <title>The Global Catalogue of Microorganisms (GCM) 10K type strain sequencing project: providing services to taxonomists for standard genome sequencing and annotation.</title>
        <authorList>
            <consortium name="The Broad Institute Genomics Platform"/>
            <consortium name="The Broad Institute Genome Sequencing Center for Infectious Disease"/>
            <person name="Wu L."/>
            <person name="Ma J."/>
        </authorList>
    </citation>
    <scope>NUCLEOTIDE SEQUENCE [LARGE SCALE GENOMIC DNA]</scope>
    <source>
        <strain evidence="4">KCTC 22558</strain>
    </source>
</reference>
<keyword evidence="1" id="KW-0472">Membrane</keyword>
<evidence type="ECO:0000313" key="4">
    <source>
        <dbReference type="Proteomes" id="UP000643403"/>
    </source>
</evidence>
<feature type="transmembrane region" description="Helical" evidence="1">
    <location>
        <begin position="20"/>
        <end position="45"/>
    </location>
</feature>
<dbReference type="InterPro" id="IPR025241">
    <property type="entry name" value="DUF4190"/>
</dbReference>
<evidence type="ECO:0000256" key="1">
    <source>
        <dbReference type="SAM" id="Phobius"/>
    </source>
</evidence>
<sequence>MSSQPVQPVAPTSPLAVASLVLGVLAWVALPVLGALGAVVCGHLARRDIRAARGTLGGDGLAIGGLVLGYAHLVVLVLGVILAILFFGGLAALIAFAAH</sequence>
<name>A0ABQ3C0H8_9GAMM</name>
<dbReference type="Pfam" id="PF13828">
    <property type="entry name" value="DUF4190"/>
    <property type="match status" value="1"/>
</dbReference>
<evidence type="ECO:0000313" key="3">
    <source>
        <dbReference type="EMBL" id="GGZ61338.1"/>
    </source>
</evidence>
<comment type="caution">
    <text evidence="3">The sequence shown here is derived from an EMBL/GenBank/DDBJ whole genome shotgun (WGS) entry which is preliminary data.</text>
</comment>
<keyword evidence="1" id="KW-0812">Transmembrane</keyword>
<keyword evidence="1" id="KW-1133">Transmembrane helix</keyword>
<protein>
    <recommendedName>
        <fullName evidence="2">DUF4190 domain-containing protein</fullName>
    </recommendedName>
</protein>
<feature type="domain" description="DUF4190" evidence="2">
    <location>
        <begin position="15"/>
        <end position="78"/>
    </location>
</feature>
<proteinExistence type="predicted"/>
<gene>
    <name evidence="3" type="ORF">GCM10008101_14190</name>
</gene>
<dbReference type="Proteomes" id="UP000643403">
    <property type="component" value="Unassembled WGS sequence"/>
</dbReference>